<keyword evidence="2" id="KW-1185">Reference proteome</keyword>
<proteinExistence type="predicted"/>
<evidence type="ECO:0008006" key="3">
    <source>
        <dbReference type="Google" id="ProtNLM"/>
    </source>
</evidence>
<dbReference type="Pfam" id="PF06764">
    <property type="entry name" value="DUF1223"/>
    <property type="match status" value="1"/>
</dbReference>
<gene>
    <name evidence="1" type="ORF">Pan54_07280</name>
</gene>
<dbReference type="SUPFAM" id="SSF52833">
    <property type="entry name" value="Thioredoxin-like"/>
    <property type="match status" value="1"/>
</dbReference>
<reference evidence="1 2" key="1">
    <citation type="submission" date="2019-02" db="EMBL/GenBank/DDBJ databases">
        <title>Deep-cultivation of Planctomycetes and their phenomic and genomic characterization uncovers novel biology.</title>
        <authorList>
            <person name="Wiegand S."/>
            <person name="Jogler M."/>
            <person name="Boedeker C."/>
            <person name="Pinto D."/>
            <person name="Vollmers J."/>
            <person name="Rivas-Marin E."/>
            <person name="Kohn T."/>
            <person name="Peeters S.H."/>
            <person name="Heuer A."/>
            <person name="Rast P."/>
            <person name="Oberbeckmann S."/>
            <person name="Bunk B."/>
            <person name="Jeske O."/>
            <person name="Meyerdierks A."/>
            <person name="Storesund J.E."/>
            <person name="Kallscheuer N."/>
            <person name="Luecker S."/>
            <person name="Lage O.M."/>
            <person name="Pohl T."/>
            <person name="Merkel B.J."/>
            <person name="Hornburger P."/>
            <person name="Mueller R.-W."/>
            <person name="Bruemmer F."/>
            <person name="Labrenz M."/>
            <person name="Spormann A.M."/>
            <person name="Op Den Camp H."/>
            <person name="Overmann J."/>
            <person name="Amann R."/>
            <person name="Jetten M.S.M."/>
            <person name="Mascher T."/>
            <person name="Medema M.H."/>
            <person name="Devos D.P."/>
            <person name="Kaster A.-K."/>
            <person name="Ovreas L."/>
            <person name="Rohde M."/>
            <person name="Galperin M.Y."/>
            <person name="Jogler C."/>
        </authorList>
    </citation>
    <scope>NUCLEOTIDE SEQUENCE [LARGE SCALE GENOMIC DNA]</scope>
    <source>
        <strain evidence="1 2">Pan54</strain>
    </source>
</reference>
<comment type="caution">
    <text evidence="1">The sequence shown here is derived from an EMBL/GenBank/DDBJ whole genome shotgun (WGS) entry which is preliminary data.</text>
</comment>
<organism evidence="1 2">
    <name type="scientific">Rubinisphaera italica</name>
    <dbReference type="NCBI Taxonomy" id="2527969"/>
    <lineage>
        <taxon>Bacteria</taxon>
        <taxon>Pseudomonadati</taxon>
        <taxon>Planctomycetota</taxon>
        <taxon>Planctomycetia</taxon>
        <taxon>Planctomycetales</taxon>
        <taxon>Planctomycetaceae</taxon>
        <taxon>Rubinisphaera</taxon>
    </lineage>
</organism>
<dbReference type="AlphaFoldDB" id="A0A5C5XAH0"/>
<accession>A0A5C5XAH0</accession>
<evidence type="ECO:0000313" key="2">
    <source>
        <dbReference type="Proteomes" id="UP000316095"/>
    </source>
</evidence>
<protein>
    <recommendedName>
        <fullName evidence="3">DUF1223 domain-containing protein</fullName>
    </recommendedName>
</protein>
<dbReference type="Proteomes" id="UP000316095">
    <property type="component" value="Unassembled WGS sequence"/>
</dbReference>
<dbReference type="InterPro" id="IPR010634">
    <property type="entry name" value="DUF1223"/>
</dbReference>
<dbReference type="PANTHER" id="PTHR36057:SF1">
    <property type="entry name" value="LIPOPROTEIN LIPID ATTACHMENT SITE-LIKE PROTEIN, PUTATIVE (DUF1223)-RELATED"/>
    <property type="match status" value="1"/>
</dbReference>
<dbReference type="PANTHER" id="PTHR36057">
    <property type="match status" value="1"/>
</dbReference>
<evidence type="ECO:0000313" key="1">
    <source>
        <dbReference type="EMBL" id="TWT60016.1"/>
    </source>
</evidence>
<sequence length="262" mass="29118">MSKAVLSLAAITLLLCGLRAIRSEAENRLTAGERIDETSQHGFVVVELFTSQGCSSCPAADENLVRIQELAAEKNLPIYVLSMHVDYWNRLGWEDPFSQSVFSQRQRGYAQAFGSTRIYTPQMVVNGQTEFVGSDVTKSNEAIKNSLNSTQKEPLEISAKWNKSRDAITFRYNATANSKGKTLVLAIVQNRAGNRVDSGENRGRTLAHVNVVQKLETIKNIQITGQQTIRVPYNINNEPLELIAFVQDPSSQQIMAAKRTDL</sequence>
<dbReference type="RefSeq" id="WP_146502185.1">
    <property type="nucleotide sequence ID" value="NZ_SJPG01000001.1"/>
</dbReference>
<name>A0A5C5XAH0_9PLAN</name>
<dbReference type="EMBL" id="SJPG01000001">
    <property type="protein sequence ID" value="TWT60016.1"/>
    <property type="molecule type" value="Genomic_DNA"/>
</dbReference>
<dbReference type="InterPro" id="IPR036249">
    <property type="entry name" value="Thioredoxin-like_sf"/>
</dbReference>
<dbReference type="OrthoDB" id="9808254at2"/>